<dbReference type="Proteomes" id="UP000799776">
    <property type="component" value="Unassembled WGS sequence"/>
</dbReference>
<name>A0A9P4HZL2_9PEZI</name>
<dbReference type="EMBL" id="ML978713">
    <property type="protein sequence ID" value="KAF2090015.1"/>
    <property type="molecule type" value="Genomic_DNA"/>
</dbReference>
<gene>
    <name evidence="1" type="ORF">K490DRAFT_35243</name>
</gene>
<proteinExistence type="predicted"/>
<reference evidence="1" key="1">
    <citation type="journal article" date="2020" name="Stud. Mycol.">
        <title>101 Dothideomycetes genomes: a test case for predicting lifestyles and emergence of pathogens.</title>
        <authorList>
            <person name="Haridas S."/>
            <person name="Albert R."/>
            <person name="Binder M."/>
            <person name="Bloem J."/>
            <person name="Labutti K."/>
            <person name="Salamov A."/>
            <person name="Andreopoulos B."/>
            <person name="Baker S."/>
            <person name="Barry K."/>
            <person name="Bills G."/>
            <person name="Bluhm B."/>
            <person name="Cannon C."/>
            <person name="Castanera R."/>
            <person name="Culley D."/>
            <person name="Daum C."/>
            <person name="Ezra D."/>
            <person name="Gonzalez J."/>
            <person name="Henrissat B."/>
            <person name="Kuo A."/>
            <person name="Liang C."/>
            <person name="Lipzen A."/>
            <person name="Lutzoni F."/>
            <person name="Magnuson J."/>
            <person name="Mondo S."/>
            <person name="Nolan M."/>
            <person name="Ohm R."/>
            <person name="Pangilinan J."/>
            <person name="Park H.-J."/>
            <person name="Ramirez L."/>
            <person name="Alfaro M."/>
            <person name="Sun H."/>
            <person name="Tritt A."/>
            <person name="Yoshinaga Y."/>
            <person name="Zwiers L.-H."/>
            <person name="Turgeon B."/>
            <person name="Goodwin S."/>
            <person name="Spatafora J."/>
            <person name="Crous P."/>
            <person name="Grigoriev I."/>
        </authorList>
    </citation>
    <scope>NUCLEOTIDE SEQUENCE</scope>
    <source>
        <strain evidence="1">CBS 121410</strain>
    </source>
</reference>
<sequence>DNENTIRFTNGVEFNASIKYINVYYRYVKQVVTASTITVSYISIDYIVADGLIKLLVIVKHRRFYEIL</sequence>
<organism evidence="1 2">
    <name type="scientific">Saccharata proteae CBS 121410</name>
    <dbReference type="NCBI Taxonomy" id="1314787"/>
    <lineage>
        <taxon>Eukaryota</taxon>
        <taxon>Fungi</taxon>
        <taxon>Dikarya</taxon>
        <taxon>Ascomycota</taxon>
        <taxon>Pezizomycotina</taxon>
        <taxon>Dothideomycetes</taxon>
        <taxon>Dothideomycetes incertae sedis</taxon>
        <taxon>Botryosphaeriales</taxon>
        <taxon>Saccharataceae</taxon>
        <taxon>Saccharata</taxon>
    </lineage>
</organism>
<keyword evidence="2" id="KW-1185">Reference proteome</keyword>
<accession>A0A9P4HZL2</accession>
<dbReference type="OrthoDB" id="413361at2759"/>
<feature type="non-terminal residue" evidence="1">
    <location>
        <position position="1"/>
    </location>
</feature>
<protein>
    <submittedName>
        <fullName evidence="1">Uncharacterized protein</fullName>
    </submittedName>
</protein>
<dbReference type="AlphaFoldDB" id="A0A9P4HZL2"/>
<evidence type="ECO:0000313" key="1">
    <source>
        <dbReference type="EMBL" id="KAF2090015.1"/>
    </source>
</evidence>
<comment type="caution">
    <text evidence="1">The sequence shown here is derived from an EMBL/GenBank/DDBJ whole genome shotgun (WGS) entry which is preliminary data.</text>
</comment>
<evidence type="ECO:0000313" key="2">
    <source>
        <dbReference type="Proteomes" id="UP000799776"/>
    </source>
</evidence>